<dbReference type="InParanoid" id="A0A1Y2GLB7"/>
<evidence type="ECO:0000313" key="2">
    <source>
        <dbReference type="Proteomes" id="UP000193648"/>
    </source>
</evidence>
<dbReference type="AlphaFoldDB" id="A0A1Y2GLB7"/>
<accession>A0A1Y2GLB7</accession>
<dbReference type="Proteomes" id="UP000193648">
    <property type="component" value="Unassembled WGS sequence"/>
</dbReference>
<evidence type="ECO:0000313" key="1">
    <source>
        <dbReference type="EMBL" id="ORZ12455.1"/>
    </source>
</evidence>
<dbReference type="RefSeq" id="XP_021880074.1">
    <property type="nucleotide sequence ID" value="XM_022024588.1"/>
</dbReference>
<dbReference type="GeneID" id="33566432"/>
<proteinExistence type="predicted"/>
<comment type="caution">
    <text evidence="1">The sequence shown here is derived from an EMBL/GenBank/DDBJ whole genome shotgun (WGS) entry which is preliminary data.</text>
</comment>
<protein>
    <submittedName>
        <fullName evidence="1">Uncharacterized protein</fullName>
    </submittedName>
</protein>
<dbReference type="EMBL" id="MCFF01000025">
    <property type="protein sequence ID" value="ORZ12455.1"/>
    <property type="molecule type" value="Genomic_DNA"/>
</dbReference>
<reference evidence="1 2" key="1">
    <citation type="submission" date="2016-07" db="EMBL/GenBank/DDBJ databases">
        <title>Pervasive Adenine N6-methylation of Active Genes in Fungi.</title>
        <authorList>
            <consortium name="DOE Joint Genome Institute"/>
            <person name="Mondo S.J."/>
            <person name="Dannebaum R.O."/>
            <person name="Kuo R.C."/>
            <person name="Labutti K."/>
            <person name="Haridas S."/>
            <person name="Kuo A."/>
            <person name="Salamov A."/>
            <person name="Ahrendt S.R."/>
            <person name="Lipzen A."/>
            <person name="Sullivan W."/>
            <person name="Andreopoulos W.B."/>
            <person name="Clum A."/>
            <person name="Lindquist E."/>
            <person name="Daum C."/>
            <person name="Ramamoorthy G.K."/>
            <person name="Gryganskyi A."/>
            <person name="Culley D."/>
            <person name="Magnuson J.K."/>
            <person name="James T.Y."/>
            <person name="O'Malley M.A."/>
            <person name="Stajich J.E."/>
            <person name="Spatafora J.W."/>
            <person name="Visel A."/>
            <person name="Grigoriev I.V."/>
        </authorList>
    </citation>
    <scope>NUCLEOTIDE SEQUENCE [LARGE SCALE GENOMIC DNA]</scope>
    <source>
        <strain evidence="1 2">NRRL 3116</strain>
    </source>
</reference>
<sequence>MIDAVVKEEQSLYKYIIVFIGEEVYPCRSCHKHAHSVTGANKGWIVSKYKNDAD</sequence>
<keyword evidence="2" id="KW-1185">Reference proteome</keyword>
<name>A0A1Y2GLB7_9FUNG</name>
<organism evidence="1 2">
    <name type="scientific">Lobosporangium transversale</name>
    <dbReference type="NCBI Taxonomy" id="64571"/>
    <lineage>
        <taxon>Eukaryota</taxon>
        <taxon>Fungi</taxon>
        <taxon>Fungi incertae sedis</taxon>
        <taxon>Mucoromycota</taxon>
        <taxon>Mortierellomycotina</taxon>
        <taxon>Mortierellomycetes</taxon>
        <taxon>Mortierellales</taxon>
        <taxon>Mortierellaceae</taxon>
        <taxon>Lobosporangium</taxon>
    </lineage>
</organism>
<gene>
    <name evidence="1" type="ORF">BCR41DRAFT_356095</name>
</gene>